<comment type="caution">
    <text evidence="1">The sequence shown here is derived from an EMBL/GenBank/DDBJ whole genome shotgun (WGS) entry which is preliminary data.</text>
</comment>
<dbReference type="RefSeq" id="WP_161103064.1">
    <property type="nucleotide sequence ID" value="NZ_JBHLYI010000001.1"/>
</dbReference>
<gene>
    <name evidence="1" type="ORF">GQ466_12725</name>
</gene>
<protein>
    <recommendedName>
        <fullName evidence="3">CHAD domain-containing protein</fullName>
    </recommendedName>
</protein>
<sequence length="113" mass="11913">MGDTIDAGHRASALTRLRRTADAGPVGPDAVPAARTVLTELRRTQPGRRDGGGSSVEMLLARRLDRLATVADEIAAAATAGDRAALRGHVYRFHALAAATWRLRLALPGPAPR</sequence>
<evidence type="ECO:0008006" key="3">
    <source>
        <dbReference type="Google" id="ProtNLM"/>
    </source>
</evidence>
<proteinExistence type="predicted"/>
<organism evidence="1 2">
    <name type="scientific">Actinomadura rayongensis</name>
    <dbReference type="NCBI Taxonomy" id="1429076"/>
    <lineage>
        <taxon>Bacteria</taxon>
        <taxon>Bacillati</taxon>
        <taxon>Actinomycetota</taxon>
        <taxon>Actinomycetes</taxon>
        <taxon>Streptosporangiales</taxon>
        <taxon>Thermomonosporaceae</taxon>
        <taxon>Actinomadura</taxon>
    </lineage>
</organism>
<dbReference type="EMBL" id="WUTW01000002">
    <property type="protein sequence ID" value="MXQ64902.1"/>
    <property type="molecule type" value="Genomic_DNA"/>
</dbReference>
<accession>A0A6I4WE96</accession>
<evidence type="ECO:0000313" key="1">
    <source>
        <dbReference type="EMBL" id="MXQ64902.1"/>
    </source>
</evidence>
<dbReference type="Proteomes" id="UP000431901">
    <property type="component" value="Unassembled WGS sequence"/>
</dbReference>
<name>A0A6I4WE96_9ACTN</name>
<evidence type="ECO:0000313" key="2">
    <source>
        <dbReference type="Proteomes" id="UP000431901"/>
    </source>
</evidence>
<dbReference type="AlphaFoldDB" id="A0A6I4WE96"/>
<keyword evidence="2" id="KW-1185">Reference proteome</keyword>
<reference evidence="1 2" key="1">
    <citation type="submission" date="2019-12" db="EMBL/GenBank/DDBJ databases">
        <title>Nocardia macrotermitis sp. nov. and Nocardia aurantia sp. nov., isolated from the gut of the fungus growing-termite Macrotermes natalensis.</title>
        <authorList>
            <person name="Christine B."/>
            <person name="Rene B."/>
        </authorList>
    </citation>
    <scope>NUCLEOTIDE SEQUENCE [LARGE SCALE GENOMIC DNA]</scope>
    <source>
        <strain evidence="1 2">DSM 102126</strain>
    </source>
</reference>